<comment type="caution">
    <text evidence="2">The sequence shown here is derived from an EMBL/GenBank/DDBJ whole genome shotgun (WGS) entry which is preliminary data.</text>
</comment>
<evidence type="ECO:0000313" key="2">
    <source>
        <dbReference type="EMBL" id="KAB3526630.1"/>
    </source>
</evidence>
<dbReference type="InterPro" id="IPR058355">
    <property type="entry name" value="DUF8042"/>
</dbReference>
<evidence type="ECO:0000313" key="3">
    <source>
        <dbReference type="Proteomes" id="UP000465601"/>
    </source>
</evidence>
<feature type="domain" description="DUF8042" evidence="1">
    <location>
        <begin position="2"/>
        <end position="89"/>
    </location>
</feature>
<name>A0A833HLS8_9FIRM</name>
<dbReference type="Proteomes" id="UP000465601">
    <property type="component" value="Unassembled WGS sequence"/>
</dbReference>
<dbReference type="EMBL" id="WBZB01000051">
    <property type="protein sequence ID" value="KAB3526630.1"/>
    <property type="molecule type" value="Genomic_DNA"/>
</dbReference>
<dbReference type="Pfam" id="PF26154">
    <property type="entry name" value="DUF8042"/>
    <property type="match status" value="1"/>
</dbReference>
<accession>A0A833HLS8</accession>
<dbReference type="AlphaFoldDB" id="A0A833HLS8"/>
<gene>
    <name evidence="2" type="ORF">F8153_13585</name>
</gene>
<dbReference type="RefSeq" id="WP_151866896.1">
    <property type="nucleotide sequence ID" value="NZ_WBZB01000051.1"/>
</dbReference>
<proteinExistence type="predicted"/>
<organism evidence="2 3">
    <name type="scientific">Alkaliphilus serpentinus</name>
    <dbReference type="NCBI Taxonomy" id="1482731"/>
    <lineage>
        <taxon>Bacteria</taxon>
        <taxon>Bacillati</taxon>
        <taxon>Bacillota</taxon>
        <taxon>Clostridia</taxon>
        <taxon>Peptostreptococcales</taxon>
        <taxon>Natronincolaceae</taxon>
        <taxon>Alkaliphilus</taxon>
    </lineage>
</organism>
<sequence>MHLENQINELKFEDAKYMVQDITEAILSIEEAIAPMLNDLPSNNIEGLSTDLRAVLGRALKESDKAVNFNEIIQHFNKWKEELRRILKPYIIS</sequence>
<dbReference type="OrthoDB" id="2874105at2"/>
<keyword evidence="3" id="KW-1185">Reference proteome</keyword>
<evidence type="ECO:0000259" key="1">
    <source>
        <dbReference type="Pfam" id="PF26154"/>
    </source>
</evidence>
<protein>
    <recommendedName>
        <fullName evidence="1">DUF8042 domain-containing protein</fullName>
    </recommendedName>
</protein>
<reference evidence="2 3" key="1">
    <citation type="submission" date="2019-10" db="EMBL/GenBank/DDBJ databases">
        <title>Alkaliphilus serpentinus sp. nov. and Alkaliphilus pronyensis sp. nov., two novel anaerobic alkaliphilic species isolated from the serpentinized-hosted hydrothermal field of the Prony Bay (New Caledonia).</title>
        <authorList>
            <person name="Postec A."/>
        </authorList>
    </citation>
    <scope>NUCLEOTIDE SEQUENCE [LARGE SCALE GENOMIC DNA]</scope>
    <source>
        <strain evidence="2 3">LacT</strain>
    </source>
</reference>